<protein>
    <submittedName>
        <fullName evidence="1">Uncharacterized protein</fullName>
    </submittedName>
</protein>
<dbReference type="Proteomes" id="UP001054252">
    <property type="component" value="Unassembled WGS sequence"/>
</dbReference>
<keyword evidence="2" id="KW-1185">Reference proteome</keyword>
<dbReference type="AlphaFoldDB" id="A0AAV5M5B0"/>
<comment type="caution">
    <text evidence="1">The sequence shown here is derived from an EMBL/GenBank/DDBJ whole genome shotgun (WGS) entry which is preliminary data.</text>
</comment>
<accession>A0AAV5M5B0</accession>
<sequence length="160" mass="17433">MLNPPVIPLCKKGKFKKEIKTKDSIEEIKRWRALPSLAPAWLLRPAFLCAQSHTPGFCTPDPALCAAARTQPVPLRACTLRTQIACTLCAQIPCTMPLHTEAIMPLRPCCCTEPALAACYAEPTLLARLHSAPAIMPSAPSHTPASARYSTCQKIFIIID</sequence>
<evidence type="ECO:0000313" key="2">
    <source>
        <dbReference type="Proteomes" id="UP001054252"/>
    </source>
</evidence>
<reference evidence="1 2" key="1">
    <citation type="journal article" date="2021" name="Commun. Biol.">
        <title>The genome of Shorea leprosula (Dipterocarpaceae) highlights the ecological relevance of drought in aseasonal tropical rainforests.</title>
        <authorList>
            <person name="Ng K.K.S."/>
            <person name="Kobayashi M.J."/>
            <person name="Fawcett J.A."/>
            <person name="Hatakeyama M."/>
            <person name="Paape T."/>
            <person name="Ng C.H."/>
            <person name="Ang C.C."/>
            <person name="Tnah L.H."/>
            <person name="Lee C.T."/>
            <person name="Nishiyama T."/>
            <person name="Sese J."/>
            <person name="O'Brien M.J."/>
            <person name="Copetti D."/>
            <person name="Mohd Noor M.I."/>
            <person name="Ong R.C."/>
            <person name="Putra M."/>
            <person name="Sireger I.Z."/>
            <person name="Indrioko S."/>
            <person name="Kosugi Y."/>
            <person name="Izuno A."/>
            <person name="Isagi Y."/>
            <person name="Lee S.L."/>
            <person name="Shimizu K.K."/>
        </authorList>
    </citation>
    <scope>NUCLEOTIDE SEQUENCE [LARGE SCALE GENOMIC DNA]</scope>
    <source>
        <strain evidence="1">214</strain>
    </source>
</reference>
<organism evidence="1 2">
    <name type="scientific">Rubroshorea leprosula</name>
    <dbReference type="NCBI Taxonomy" id="152421"/>
    <lineage>
        <taxon>Eukaryota</taxon>
        <taxon>Viridiplantae</taxon>
        <taxon>Streptophyta</taxon>
        <taxon>Embryophyta</taxon>
        <taxon>Tracheophyta</taxon>
        <taxon>Spermatophyta</taxon>
        <taxon>Magnoliopsida</taxon>
        <taxon>eudicotyledons</taxon>
        <taxon>Gunneridae</taxon>
        <taxon>Pentapetalae</taxon>
        <taxon>rosids</taxon>
        <taxon>malvids</taxon>
        <taxon>Malvales</taxon>
        <taxon>Dipterocarpaceae</taxon>
        <taxon>Rubroshorea</taxon>
    </lineage>
</organism>
<dbReference type="EMBL" id="BPVZ01000188">
    <property type="protein sequence ID" value="GKV44960.1"/>
    <property type="molecule type" value="Genomic_DNA"/>
</dbReference>
<proteinExistence type="predicted"/>
<name>A0AAV5M5B0_9ROSI</name>
<gene>
    <name evidence="1" type="ORF">SLEP1_g52096</name>
</gene>
<evidence type="ECO:0000313" key="1">
    <source>
        <dbReference type="EMBL" id="GKV44960.1"/>
    </source>
</evidence>